<dbReference type="SMART" id="SM00871">
    <property type="entry name" value="AraC_E_bind"/>
    <property type="match status" value="1"/>
</dbReference>
<dbReference type="PANTHER" id="PTHR30204:SF97">
    <property type="entry name" value="MERR FAMILY REGULATORY PROTEIN"/>
    <property type="match status" value="1"/>
</dbReference>
<evidence type="ECO:0000259" key="3">
    <source>
        <dbReference type="PROSITE" id="PS50937"/>
    </source>
</evidence>
<keyword evidence="2" id="KW-0175">Coiled coil</keyword>
<dbReference type="CDD" id="cd01107">
    <property type="entry name" value="HTH_BmrR"/>
    <property type="match status" value="1"/>
</dbReference>
<dbReference type="PANTHER" id="PTHR30204">
    <property type="entry name" value="REDOX-CYCLING DRUG-SENSING TRANSCRIPTIONAL ACTIVATOR SOXR"/>
    <property type="match status" value="1"/>
</dbReference>
<evidence type="ECO:0000313" key="4">
    <source>
        <dbReference type="EMBL" id="MBB6729411.1"/>
    </source>
</evidence>
<dbReference type="InterPro" id="IPR010499">
    <property type="entry name" value="AraC_E-bd"/>
</dbReference>
<dbReference type="GO" id="GO:0003677">
    <property type="term" value="F:DNA binding"/>
    <property type="evidence" value="ECO:0007669"/>
    <property type="project" value="UniProtKB-KW"/>
</dbReference>
<keyword evidence="1" id="KW-0238">DNA-binding</keyword>
<name>A0A7X0VT02_9BACL</name>
<reference evidence="4 5" key="1">
    <citation type="submission" date="2020-08" db="EMBL/GenBank/DDBJ databases">
        <title>Cohnella phylogeny.</title>
        <authorList>
            <person name="Dunlap C."/>
        </authorList>
    </citation>
    <scope>NUCLEOTIDE SEQUENCE [LARGE SCALE GENOMIC DNA]</scope>
    <source>
        <strain evidence="4 5">CBP 2801</strain>
    </source>
</reference>
<dbReference type="SUPFAM" id="SSF46955">
    <property type="entry name" value="Putative DNA-binding domain"/>
    <property type="match status" value="1"/>
</dbReference>
<dbReference type="RefSeq" id="WP_185127079.1">
    <property type="nucleotide sequence ID" value="NZ_JACJVO010000001.1"/>
</dbReference>
<dbReference type="SUPFAM" id="SSF55136">
    <property type="entry name" value="Probable bacterial effector-binding domain"/>
    <property type="match status" value="1"/>
</dbReference>
<evidence type="ECO:0000256" key="1">
    <source>
        <dbReference type="ARBA" id="ARBA00023125"/>
    </source>
</evidence>
<proteinExistence type="predicted"/>
<dbReference type="Gene3D" id="3.20.80.10">
    <property type="entry name" value="Regulatory factor, effector binding domain"/>
    <property type="match status" value="1"/>
</dbReference>
<feature type="domain" description="HTH merR-type" evidence="3">
    <location>
        <begin position="1"/>
        <end position="71"/>
    </location>
</feature>
<dbReference type="InterPro" id="IPR029442">
    <property type="entry name" value="GyrI-like"/>
</dbReference>
<dbReference type="InterPro" id="IPR011256">
    <property type="entry name" value="Reg_factor_effector_dom_sf"/>
</dbReference>
<gene>
    <name evidence="4" type="ORF">H7C18_00685</name>
</gene>
<evidence type="ECO:0000313" key="5">
    <source>
        <dbReference type="Proteomes" id="UP000564644"/>
    </source>
</evidence>
<dbReference type="EMBL" id="JACJVO010000001">
    <property type="protein sequence ID" value="MBB6729411.1"/>
    <property type="molecule type" value="Genomic_DNA"/>
</dbReference>
<evidence type="ECO:0000256" key="2">
    <source>
        <dbReference type="SAM" id="Coils"/>
    </source>
</evidence>
<dbReference type="Pfam" id="PF06445">
    <property type="entry name" value="GyrI-like"/>
    <property type="match status" value="1"/>
</dbReference>
<dbReference type="PROSITE" id="PS50937">
    <property type="entry name" value="HTH_MERR_2"/>
    <property type="match status" value="1"/>
</dbReference>
<organism evidence="4 5">
    <name type="scientific">Cohnella zeiphila</name>
    <dbReference type="NCBI Taxonomy" id="2761120"/>
    <lineage>
        <taxon>Bacteria</taxon>
        <taxon>Bacillati</taxon>
        <taxon>Bacillota</taxon>
        <taxon>Bacilli</taxon>
        <taxon>Bacillales</taxon>
        <taxon>Paenibacillaceae</taxon>
        <taxon>Cohnella</taxon>
    </lineage>
</organism>
<keyword evidence="5" id="KW-1185">Reference proteome</keyword>
<dbReference type="GO" id="GO:0003700">
    <property type="term" value="F:DNA-binding transcription factor activity"/>
    <property type="evidence" value="ECO:0007669"/>
    <property type="project" value="InterPro"/>
</dbReference>
<dbReference type="InterPro" id="IPR047057">
    <property type="entry name" value="MerR_fam"/>
</dbReference>
<protein>
    <submittedName>
        <fullName evidence="4">MerR family transcriptional regulator</fullName>
    </submittedName>
</protein>
<dbReference type="InterPro" id="IPR000551">
    <property type="entry name" value="MerR-type_HTH_dom"/>
</dbReference>
<sequence length="279" mass="32170">MFKISEFSRLSQVPAKTLRFYDQLGLLVPAHIDPQTGYRYYRSDQLLRLHRIMAFKDLGVTLEQMKNLLDDEVPAAEIRGMLRLKQAETQELIRAETERLRRIEDRLEQIERESSEPLREVRLKKTPALTVVSTRLWTSRNRIPELFDELDEHLRARGLTLPAPHLVIWHGCPKCEDRVDLEIASPIPERLPDTSRFRTKVLRELTVASVTHLSRPDAESPVSLDLGCWIEKHGYRISPESPGRELYVSREKGNDSLYVTESQMPIVATDAEGGDDLHV</sequence>
<accession>A0A7X0VT02</accession>
<feature type="coiled-coil region" evidence="2">
    <location>
        <begin position="86"/>
        <end position="113"/>
    </location>
</feature>
<dbReference type="Pfam" id="PF13411">
    <property type="entry name" value="MerR_1"/>
    <property type="match status" value="1"/>
</dbReference>
<dbReference type="AlphaFoldDB" id="A0A7X0VT02"/>
<comment type="caution">
    <text evidence="4">The sequence shown here is derived from an EMBL/GenBank/DDBJ whole genome shotgun (WGS) entry which is preliminary data.</text>
</comment>
<dbReference type="Gene3D" id="1.10.1660.10">
    <property type="match status" value="1"/>
</dbReference>
<dbReference type="InterPro" id="IPR009061">
    <property type="entry name" value="DNA-bd_dom_put_sf"/>
</dbReference>
<dbReference type="SMART" id="SM00422">
    <property type="entry name" value="HTH_MERR"/>
    <property type="match status" value="1"/>
</dbReference>
<dbReference type="Proteomes" id="UP000564644">
    <property type="component" value="Unassembled WGS sequence"/>
</dbReference>